<keyword evidence="3" id="KW-1185">Reference proteome</keyword>
<name>A0ABS2W1T1_STRAS</name>
<accession>A0ABS2W1T1</accession>
<comment type="caution">
    <text evidence="2">The sequence shown here is derived from an EMBL/GenBank/DDBJ whole genome shotgun (WGS) entry which is preliminary data.</text>
</comment>
<feature type="region of interest" description="Disordered" evidence="1">
    <location>
        <begin position="1"/>
        <end position="59"/>
    </location>
</feature>
<dbReference type="Proteomes" id="UP000788262">
    <property type="component" value="Unassembled WGS sequence"/>
</dbReference>
<feature type="compositionally biased region" description="Polar residues" evidence="1">
    <location>
        <begin position="1"/>
        <end position="20"/>
    </location>
</feature>
<gene>
    <name evidence="2" type="ORF">JS756_36085</name>
</gene>
<reference evidence="2 3" key="1">
    <citation type="submission" date="2021-02" db="EMBL/GenBank/DDBJ databases">
        <title>Whole genome sequencing of Streptomyces actuosus VRA1.</title>
        <authorList>
            <person name="Sen G."/>
            <person name="Sen A."/>
        </authorList>
    </citation>
    <scope>NUCLEOTIDE SEQUENCE [LARGE SCALE GENOMIC DNA]</scope>
    <source>
        <strain evidence="2 3">VRA1</strain>
    </source>
</reference>
<proteinExistence type="predicted"/>
<sequence>MKTNTTKTRAPSPYPSAQPTSESEGEGEGDSEGTASGSRNAVVEPAPKKDSKGKAPMHHRILQSASAGQKNALGKISVSYITYPSISIIIVVLTKPSIFY</sequence>
<evidence type="ECO:0000313" key="2">
    <source>
        <dbReference type="EMBL" id="MBN0049367.1"/>
    </source>
</evidence>
<protein>
    <submittedName>
        <fullName evidence="2">Uncharacterized protein</fullName>
    </submittedName>
</protein>
<dbReference type="RefSeq" id="WP_205387471.1">
    <property type="nucleotide sequence ID" value="NZ_JAFFZS010000176.1"/>
</dbReference>
<feature type="non-terminal residue" evidence="2">
    <location>
        <position position="100"/>
    </location>
</feature>
<evidence type="ECO:0000256" key="1">
    <source>
        <dbReference type="SAM" id="MobiDB-lite"/>
    </source>
</evidence>
<evidence type="ECO:0000313" key="3">
    <source>
        <dbReference type="Proteomes" id="UP000788262"/>
    </source>
</evidence>
<dbReference type="EMBL" id="JAFFZS010000176">
    <property type="protein sequence ID" value="MBN0049367.1"/>
    <property type="molecule type" value="Genomic_DNA"/>
</dbReference>
<organism evidence="2 3">
    <name type="scientific">Streptomyces actuosus</name>
    <dbReference type="NCBI Taxonomy" id="1885"/>
    <lineage>
        <taxon>Bacteria</taxon>
        <taxon>Bacillati</taxon>
        <taxon>Actinomycetota</taxon>
        <taxon>Actinomycetes</taxon>
        <taxon>Kitasatosporales</taxon>
        <taxon>Streptomycetaceae</taxon>
        <taxon>Streptomyces</taxon>
    </lineage>
</organism>